<dbReference type="Pfam" id="PF00702">
    <property type="entry name" value="Hydrolase"/>
    <property type="match status" value="1"/>
</dbReference>
<sequence>MPPPKRNLLLAFDAFGTLFTPRAPIAEQYGEVARRYGVAVGYQQLGESFRRVFKEEAKERPNYGKAVGMGARAWWGGVITKTLTPFLAKDQPLPDALISDLLTRFSTEKGYILYPDVLPFFQKLRDLKAQRSGFRPTNDPWRWDRTVVGVITNSDDRVPGILASLGLRVGPRRFGVASSVQRFEFEKKVGDDISFVVMSYDVGFEKPDRRMFDAAKELLRETLAESDASVTEEDVEDFQMLYVGDDVRKDYFGAGSAGWSAVVVDREERFAEELEGKAVAMVETRIEGDKEEDPFRKVAVIKDLRSLYGTVEN</sequence>
<accession>A0A6A6R9U7</accession>
<evidence type="ECO:0000313" key="2">
    <source>
        <dbReference type="Proteomes" id="UP000799750"/>
    </source>
</evidence>
<dbReference type="InterPro" id="IPR023214">
    <property type="entry name" value="HAD_sf"/>
</dbReference>
<protein>
    <recommendedName>
        <fullName evidence="3">Haloacid dehalogenase</fullName>
    </recommendedName>
</protein>
<keyword evidence="2" id="KW-1185">Reference proteome</keyword>
<dbReference type="OrthoDB" id="444127at2759"/>
<dbReference type="EMBL" id="MU004183">
    <property type="protein sequence ID" value="KAF2500247.1"/>
    <property type="molecule type" value="Genomic_DNA"/>
</dbReference>
<evidence type="ECO:0008006" key="3">
    <source>
        <dbReference type="Google" id="ProtNLM"/>
    </source>
</evidence>
<evidence type="ECO:0000313" key="1">
    <source>
        <dbReference type="EMBL" id="KAF2500247.1"/>
    </source>
</evidence>
<name>A0A6A6R9U7_9PEZI</name>
<dbReference type="SUPFAM" id="SSF56784">
    <property type="entry name" value="HAD-like"/>
    <property type="match status" value="1"/>
</dbReference>
<dbReference type="GO" id="GO:0005634">
    <property type="term" value="C:nucleus"/>
    <property type="evidence" value="ECO:0007669"/>
    <property type="project" value="TreeGrafter"/>
</dbReference>
<dbReference type="AlphaFoldDB" id="A0A6A6R9U7"/>
<dbReference type="InterPro" id="IPR051828">
    <property type="entry name" value="HAD-like_hydrolase_domain"/>
</dbReference>
<dbReference type="PANTHER" id="PTHR46191:SF2">
    <property type="entry name" value="HALOACID DEHALOGENASE-LIKE HYDROLASE DOMAIN-CONTAINING PROTEIN 3"/>
    <property type="match status" value="1"/>
</dbReference>
<dbReference type="PANTHER" id="PTHR46191">
    <property type="match status" value="1"/>
</dbReference>
<dbReference type="Gene3D" id="1.10.150.720">
    <property type="entry name" value="Haloacid dehalogenase-like hydrolase"/>
    <property type="match status" value="1"/>
</dbReference>
<dbReference type="Gene3D" id="3.40.50.1000">
    <property type="entry name" value="HAD superfamily/HAD-like"/>
    <property type="match status" value="1"/>
</dbReference>
<dbReference type="InterPro" id="IPR036412">
    <property type="entry name" value="HAD-like_sf"/>
</dbReference>
<proteinExistence type="predicted"/>
<reference evidence="1" key="1">
    <citation type="journal article" date="2020" name="Stud. Mycol.">
        <title>101 Dothideomycetes genomes: a test case for predicting lifestyles and emergence of pathogens.</title>
        <authorList>
            <person name="Haridas S."/>
            <person name="Albert R."/>
            <person name="Binder M."/>
            <person name="Bloem J."/>
            <person name="Labutti K."/>
            <person name="Salamov A."/>
            <person name="Andreopoulos B."/>
            <person name="Baker S."/>
            <person name="Barry K."/>
            <person name="Bills G."/>
            <person name="Bluhm B."/>
            <person name="Cannon C."/>
            <person name="Castanera R."/>
            <person name="Culley D."/>
            <person name="Daum C."/>
            <person name="Ezra D."/>
            <person name="Gonzalez J."/>
            <person name="Henrissat B."/>
            <person name="Kuo A."/>
            <person name="Liang C."/>
            <person name="Lipzen A."/>
            <person name="Lutzoni F."/>
            <person name="Magnuson J."/>
            <person name="Mondo S."/>
            <person name="Nolan M."/>
            <person name="Ohm R."/>
            <person name="Pangilinan J."/>
            <person name="Park H.-J."/>
            <person name="Ramirez L."/>
            <person name="Alfaro M."/>
            <person name="Sun H."/>
            <person name="Tritt A."/>
            <person name="Yoshinaga Y."/>
            <person name="Zwiers L.-H."/>
            <person name="Turgeon B."/>
            <person name="Goodwin S."/>
            <person name="Spatafora J."/>
            <person name="Crous P."/>
            <person name="Grigoriev I."/>
        </authorList>
    </citation>
    <scope>NUCLEOTIDE SEQUENCE</scope>
    <source>
        <strain evidence="1">CBS 269.34</strain>
    </source>
</reference>
<dbReference type="InterPro" id="IPR044924">
    <property type="entry name" value="HAD-SF_hydro_IA_REG-2-like_cap"/>
</dbReference>
<organism evidence="1 2">
    <name type="scientific">Lophium mytilinum</name>
    <dbReference type="NCBI Taxonomy" id="390894"/>
    <lineage>
        <taxon>Eukaryota</taxon>
        <taxon>Fungi</taxon>
        <taxon>Dikarya</taxon>
        <taxon>Ascomycota</taxon>
        <taxon>Pezizomycotina</taxon>
        <taxon>Dothideomycetes</taxon>
        <taxon>Pleosporomycetidae</taxon>
        <taxon>Mytilinidiales</taxon>
        <taxon>Mytilinidiaceae</taxon>
        <taxon>Lophium</taxon>
    </lineage>
</organism>
<gene>
    <name evidence="1" type="ORF">BU16DRAFT_556726</name>
</gene>
<dbReference type="Proteomes" id="UP000799750">
    <property type="component" value="Unassembled WGS sequence"/>
</dbReference>